<organism evidence="1 2">
    <name type="scientific">Tissierella simiarum</name>
    <dbReference type="NCBI Taxonomy" id="2841534"/>
    <lineage>
        <taxon>Bacteria</taxon>
        <taxon>Bacillati</taxon>
        <taxon>Bacillota</taxon>
        <taxon>Tissierellia</taxon>
        <taxon>Tissierellales</taxon>
        <taxon>Tissierellaceae</taxon>
        <taxon>Tissierella</taxon>
    </lineage>
</organism>
<reference evidence="1 2" key="1">
    <citation type="submission" date="2021-06" db="EMBL/GenBank/DDBJ databases">
        <authorList>
            <person name="Sun Q."/>
            <person name="Li D."/>
        </authorList>
    </citation>
    <scope>NUCLEOTIDE SEQUENCE [LARGE SCALE GENOMIC DNA]</scope>
    <source>
        <strain evidence="1 2">MSJ-40</strain>
    </source>
</reference>
<proteinExistence type="predicted"/>
<accession>A0ABS6EAP9</accession>
<evidence type="ECO:0000313" key="1">
    <source>
        <dbReference type="EMBL" id="MBU5440013.1"/>
    </source>
</evidence>
<sequence length="60" mass="7157">MDCLNCGNCKENQPTYYCLSKNQVVINENYEPEEKSRTGWKKGTKSYEIHRRQSRKEIEV</sequence>
<comment type="caution">
    <text evidence="1">The sequence shown here is derived from an EMBL/GenBank/DDBJ whole genome shotgun (WGS) entry which is preliminary data.</text>
</comment>
<name>A0ABS6EAP9_9FIRM</name>
<gene>
    <name evidence="1" type="ORF">KQI42_18555</name>
</gene>
<dbReference type="EMBL" id="JAHLPM010000023">
    <property type="protein sequence ID" value="MBU5440013.1"/>
    <property type="molecule type" value="Genomic_DNA"/>
</dbReference>
<evidence type="ECO:0000313" key="2">
    <source>
        <dbReference type="Proteomes" id="UP000749471"/>
    </source>
</evidence>
<keyword evidence="2" id="KW-1185">Reference proteome</keyword>
<evidence type="ECO:0008006" key="3">
    <source>
        <dbReference type="Google" id="ProtNLM"/>
    </source>
</evidence>
<dbReference type="Proteomes" id="UP000749471">
    <property type="component" value="Unassembled WGS sequence"/>
</dbReference>
<protein>
    <recommendedName>
        <fullName evidence="3">4Fe-4S ferredoxin-type domain-containing protein</fullName>
    </recommendedName>
</protein>
<dbReference type="RefSeq" id="WP_216521942.1">
    <property type="nucleotide sequence ID" value="NZ_JAHLPM010000023.1"/>
</dbReference>